<dbReference type="Proteomes" id="UP000443090">
    <property type="component" value="Unassembled WGS sequence"/>
</dbReference>
<feature type="transmembrane region" description="Helical" evidence="5">
    <location>
        <begin position="26"/>
        <end position="48"/>
    </location>
</feature>
<evidence type="ECO:0000256" key="1">
    <source>
        <dbReference type="ARBA" id="ARBA00004141"/>
    </source>
</evidence>
<gene>
    <name evidence="6" type="primary">RTM1</name>
    <name evidence="6" type="ORF">LOCC1_G008050</name>
</gene>
<evidence type="ECO:0000256" key="3">
    <source>
        <dbReference type="ARBA" id="ARBA00022989"/>
    </source>
</evidence>
<dbReference type="Pfam" id="PF04479">
    <property type="entry name" value="RTA1"/>
    <property type="match status" value="1"/>
</dbReference>
<dbReference type="AlphaFoldDB" id="A0A8H8RGJ7"/>
<dbReference type="GO" id="GO:0016020">
    <property type="term" value="C:membrane"/>
    <property type="evidence" value="ECO:0007669"/>
    <property type="project" value="UniProtKB-SubCell"/>
</dbReference>
<comment type="caution">
    <text evidence="6">The sequence shown here is derived from an EMBL/GenBank/DDBJ whole genome shotgun (WGS) entry which is preliminary data.</text>
</comment>
<dbReference type="PANTHER" id="PTHR31465:SF1">
    <property type="entry name" value="PROTEIN RTA1-RELATED"/>
    <property type="match status" value="1"/>
</dbReference>
<evidence type="ECO:0000313" key="6">
    <source>
        <dbReference type="EMBL" id="TVY34546.1"/>
    </source>
</evidence>
<keyword evidence="4 5" id="KW-0472">Membrane</keyword>
<keyword evidence="3 5" id="KW-1133">Transmembrane helix</keyword>
<dbReference type="InterPro" id="IPR007568">
    <property type="entry name" value="RTA1"/>
</dbReference>
<comment type="subcellular location">
    <subcellularLocation>
        <location evidence="1">Membrane</location>
        <topology evidence="1">Multi-pass membrane protein</topology>
    </subcellularLocation>
</comment>
<sequence>MRALHATHLSPIRVSWLRKIFVGSDLMVIGLIIQLLLLSGFLVTAVVFQVRFGRETRRGLPGPWRRMLGMVYGVCGLVFARSVFRVVEYVQGADRFCLLHEWTLYVFDAAPMLVVAVLFRVWWPGFVVGGVERGEEGVELNGRVKDGVSR</sequence>
<protein>
    <submittedName>
        <fullName evidence="6">Protein RTM1</fullName>
    </submittedName>
</protein>
<reference evidence="6 7" key="1">
    <citation type="submission" date="2018-05" db="EMBL/GenBank/DDBJ databases">
        <title>Genome sequencing and assembly of the regulated plant pathogen Lachnellula willkommii and related sister species for the development of diagnostic species identification markers.</title>
        <authorList>
            <person name="Giroux E."/>
            <person name="Bilodeau G."/>
        </authorList>
    </citation>
    <scope>NUCLEOTIDE SEQUENCE [LARGE SCALE GENOMIC DNA]</scope>
    <source>
        <strain evidence="6 7">CBS 160.35</strain>
    </source>
</reference>
<dbReference type="OrthoDB" id="3358017at2759"/>
<keyword evidence="2 5" id="KW-0812">Transmembrane</keyword>
<accession>A0A8H8RGJ7</accession>
<evidence type="ECO:0000256" key="2">
    <source>
        <dbReference type="ARBA" id="ARBA00022692"/>
    </source>
</evidence>
<keyword evidence="7" id="KW-1185">Reference proteome</keyword>
<proteinExistence type="predicted"/>
<name>A0A8H8RGJ7_9HELO</name>
<evidence type="ECO:0000256" key="5">
    <source>
        <dbReference type="SAM" id="Phobius"/>
    </source>
</evidence>
<feature type="transmembrane region" description="Helical" evidence="5">
    <location>
        <begin position="102"/>
        <end position="123"/>
    </location>
</feature>
<organism evidence="6 7">
    <name type="scientific">Lachnellula occidentalis</name>
    <dbReference type="NCBI Taxonomy" id="215460"/>
    <lineage>
        <taxon>Eukaryota</taxon>
        <taxon>Fungi</taxon>
        <taxon>Dikarya</taxon>
        <taxon>Ascomycota</taxon>
        <taxon>Pezizomycotina</taxon>
        <taxon>Leotiomycetes</taxon>
        <taxon>Helotiales</taxon>
        <taxon>Lachnaceae</taxon>
        <taxon>Lachnellula</taxon>
    </lineage>
</organism>
<evidence type="ECO:0000256" key="4">
    <source>
        <dbReference type="ARBA" id="ARBA00023136"/>
    </source>
</evidence>
<dbReference type="EMBL" id="QGMI01001139">
    <property type="protein sequence ID" value="TVY34546.1"/>
    <property type="molecule type" value="Genomic_DNA"/>
</dbReference>
<evidence type="ECO:0000313" key="7">
    <source>
        <dbReference type="Proteomes" id="UP000443090"/>
    </source>
</evidence>
<feature type="transmembrane region" description="Helical" evidence="5">
    <location>
        <begin position="69"/>
        <end position="90"/>
    </location>
</feature>
<dbReference type="PANTHER" id="PTHR31465">
    <property type="entry name" value="PROTEIN RTA1-RELATED"/>
    <property type="match status" value="1"/>
</dbReference>